<dbReference type="AlphaFoldDB" id="A0A6C0EJV5"/>
<evidence type="ECO:0000313" key="1">
    <source>
        <dbReference type="EMBL" id="QHT28941.1"/>
    </source>
</evidence>
<accession>A0A6C0EJV5</accession>
<proteinExistence type="predicted"/>
<protein>
    <submittedName>
        <fullName evidence="1">Uncharacterized protein</fullName>
    </submittedName>
</protein>
<organism evidence="1">
    <name type="scientific">viral metagenome</name>
    <dbReference type="NCBI Taxonomy" id="1070528"/>
    <lineage>
        <taxon>unclassified sequences</taxon>
        <taxon>metagenomes</taxon>
        <taxon>organismal metagenomes</taxon>
    </lineage>
</organism>
<reference evidence="1" key="1">
    <citation type="journal article" date="2020" name="Nature">
        <title>Giant virus diversity and host interactions through global metagenomics.</title>
        <authorList>
            <person name="Schulz F."/>
            <person name="Roux S."/>
            <person name="Paez-Espino D."/>
            <person name="Jungbluth S."/>
            <person name="Walsh D.A."/>
            <person name="Denef V.J."/>
            <person name="McMahon K.D."/>
            <person name="Konstantinidis K.T."/>
            <person name="Eloe-Fadrosh E.A."/>
            <person name="Kyrpides N.C."/>
            <person name="Woyke T."/>
        </authorList>
    </citation>
    <scope>NUCLEOTIDE SEQUENCE</scope>
    <source>
        <strain evidence="1">GVMAG-M-3300001351-8</strain>
    </source>
</reference>
<name>A0A6C0EJV5_9ZZZZ</name>
<dbReference type="EMBL" id="MN738866">
    <property type="protein sequence ID" value="QHT28941.1"/>
    <property type="molecule type" value="Genomic_DNA"/>
</dbReference>
<sequence>MEYYDIPNDLDLNMSIIQDNKEEDYIFCSKIDENTLQFTDKINILKEMNYRDSYEHNICLEYDFLLNDIKKAYKDDYSIRQQFKIDLKRCDVYLNNHPIKDNKKIINYLDNKYNKELVVKIMMLTTQALLGLPFQIIFNNIIVNEYHLAEVNNNRESYKILINNSGKNIEFKAYKQFRIFKFNGENCINLYKVFIKLDFTLEEKSQVLFNIKINKY</sequence>